<keyword evidence="3" id="KW-1185">Reference proteome</keyword>
<proteinExistence type="predicted"/>
<dbReference type="EMBL" id="KB932206">
    <property type="protein sequence ID" value="KCV69730.1"/>
    <property type="molecule type" value="Genomic_DNA"/>
</dbReference>
<feature type="region of interest" description="Disordered" evidence="1">
    <location>
        <begin position="229"/>
        <end position="261"/>
    </location>
</feature>
<organism evidence="2">
    <name type="scientific">Fonticula alba</name>
    <name type="common">Slime mold</name>
    <dbReference type="NCBI Taxonomy" id="691883"/>
    <lineage>
        <taxon>Eukaryota</taxon>
        <taxon>Rotosphaerida</taxon>
        <taxon>Fonticulaceae</taxon>
        <taxon>Fonticula</taxon>
    </lineage>
</organism>
<gene>
    <name evidence="2" type="ORF">H696_04136</name>
</gene>
<sequence>MSSIAVQSVATKVPFAQKVARGARKNLFEVVVSRNPVLGGNINSGGQRVARRGWAGHESFVTLTRVLHRIEENEKDKSLRLCGEAWGVHTWRSATEDLPRAVNGVLKKEWRFYSGLLSPHTETEVAKAIARGALNPSPAVRHMVSLHLRTLIDKNFSPSANDLEQDKRDLAFSASSVKSHQTQVLEGLVAMAARDPAVAASSQAPVKTSGHARTVFANNARVKVLRRKLARKQKRDAKIKRSQSINFKPVYSRSEDKSISK</sequence>
<protein>
    <submittedName>
        <fullName evidence="2">Uncharacterized protein</fullName>
    </submittedName>
</protein>
<dbReference type="GeneID" id="20528861"/>
<name>A0A058Z631_FONAL</name>
<evidence type="ECO:0000313" key="2">
    <source>
        <dbReference type="EMBL" id="KCV69730.1"/>
    </source>
</evidence>
<evidence type="ECO:0000313" key="3">
    <source>
        <dbReference type="Proteomes" id="UP000030693"/>
    </source>
</evidence>
<dbReference type="Proteomes" id="UP000030693">
    <property type="component" value="Unassembled WGS sequence"/>
</dbReference>
<accession>A0A058Z631</accession>
<dbReference type="AlphaFoldDB" id="A0A058Z631"/>
<reference evidence="2" key="1">
    <citation type="submission" date="2013-04" db="EMBL/GenBank/DDBJ databases">
        <title>The Genome Sequence of Fonticula alba ATCC 38817.</title>
        <authorList>
            <consortium name="The Broad Institute Genomics Platform"/>
            <person name="Russ C."/>
            <person name="Cuomo C."/>
            <person name="Burger G."/>
            <person name="Gray M.W."/>
            <person name="Holland P.W.H."/>
            <person name="King N."/>
            <person name="Lang F.B.F."/>
            <person name="Roger A.J."/>
            <person name="Ruiz-Trillo I."/>
            <person name="Brown M."/>
            <person name="Walker B."/>
            <person name="Young S."/>
            <person name="Zeng Q."/>
            <person name="Gargeya S."/>
            <person name="Fitzgerald M."/>
            <person name="Haas B."/>
            <person name="Abouelleil A."/>
            <person name="Allen A.W."/>
            <person name="Alvarado L."/>
            <person name="Arachchi H.M."/>
            <person name="Berlin A.M."/>
            <person name="Chapman S.B."/>
            <person name="Gainer-Dewar J."/>
            <person name="Goldberg J."/>
            <person name="Griggs A."/>
            <person name="Gujja S."/>
            <person name="Hansen M."/>
            <person name="Howarth C."/>
            <person name="Imamovic A."/>
            <person name="Ireland A."/>
            <person name="Larimer J."/>
            <person name="McCowan C."/>
            <person name="Murphy C."/>
            <person name="Pearson M."/>
            <person name="Poon T.W."/>
            <person name="Priest M."/>
            <person name="Roberts A."/>
            <person name="Saif S."/>
            <person name="Shea T."/>
            <person name="Sisk P."/>
            <person name="Sykes S."/>
            <person name="Wortman J."/>
            <person name="Nusbaum C."/>
            <person name="Birren B."/>
        </authorList>
    </citation>
    <scope>NUCLEOTIDE SEQUENCE [LARGE SCALE GENOMIC DNA]</scope>
    <source>
        <strain evidence="2">ATCC 38817</strain>
    </source>
</reference>
<evidence type="ECO:0000256" key="1">
    <source>
        <dbReference type="SAM" id="MobiDB-lite"/>
    </source>
</evidence>
<feature type="compositionally biased region" description="Basic residues" evidence="1">
    <location>
        <begin position="229"/>
        <end position="241"/>
    </location>
</feature>
<dbReference type="RefSeq" id="XP_009496295.1">
    <property type="nucleotide sequence ID" value="XM_009498020.1"/>
</dbReference>